<reference evidence="4" key="1">
    <citation type="submission" date="2011-07" db="EMBL/GenBank/DDBJ databases">
        <authorList>
            <consortium name="Caenorhabditis brenneri Sequencing and Analysis Consortium"/>
            <person name="Wilson R.K."/>
        </authorList>
    </citation>
    <scope>NUCLEOTIDE SEQUENCE [LARGE SCALE GENOMIC DNA]</scope>
    <source>
        <strain evidence="4">PB2801</strain>
    </source>
</reference>
<dbReference type="HOGENOM" id="CLU_472696_0_0_1"/>
<dbReference type="PANTHER" id="PTHR36949">
    <property type="entry name" value="PROTEIN CBR-LIN-66"/>
    <property type="match status" value="1"/>
</dbReference>
<gene>
    <name evidence="3" type="ORF">CAEBREN_21780</name>
</gene>
<evidence type="ECO:0000313" key="4">
    <source>
        <dbReference type="Proteomes" id="UP000008068"/>
    </source>
</evidence>
<keyword evidence="4" id="KW-1185">Reference proteome</keyword>
<name>G0MDD4_CAEBE</name>
<organism evidence="4">
    <name type="scientific">Caenorhabditis brenneri</name>
    <name type="common">Nematode worm</name>
    <dbReference type="NCBI Taxonomy" id="135651"/>
    <lineage>
        <taxon>Eukaryota</taxon>
        <taxon>Metazoa</taxon>
        <taxon>Ecdysozoa</taxon>
        <taxon>Nematoda</taxon>
        <taxon>Chromadorea</taxon>
        <taxon>Rhabditida</taxon>
        <taxon>Rhabditina</taxon>
        <taxon>Rhabditomorpha</taxon>
        <taxon>Rhabditoidea</taxon>
        <taxon>Rhabditidae</taxon>
        <taxon>Peloderinae</taxon>
        <taxon>Caenorhabditis</taxon>
    </lineage>
</organism>
<dbReference type="GO" id="GO:0010629">
    <property type="term" value="P:negative regulation of gene expression"/>
    <property type="evidence" value="ECO:0007669"/>
    <property type="project" value="TreeGrafter"/>
</dbReference>
<evidence type="ECO:0000313" key="3">
    <source>
        <dbReference type="EMBL" id="EGT49509.1"/>
    </source>
</evidence>
<evidence type="ECO:0000256" key="1">
    <source>
        <dbReference type="SAM" id="MobiDB-lite"/>
    </source>
</evidence>
<feature type="region of interest" description="Disordered" evidence="1">
    <location>
        <begin position="1"/>
        <end position="31"/>
    </location>
</feature>
<dbReference type="EMBL" id="GL379790">
    <property type="protein sequence ID" value="EGT49509.1"/>
    <property type="molecule type" value="Genomic_DNA"/>
</dbReference>
<feature type="domain" description="Lin-66-like winged helix" evidence="2">
    <location>
        <begin position="185"/>
        <end position="267"/>
    </location>
</feature>
<dbReference type="OrthoDB" id="5789077at2759"/>
<proteinExistence type="predicted"/>
<dbReference type="Pfam" id="PF26288">
    <property type="entry name" value="WHD_lin-66"/>
    <property type="match status" value="1"/>
</dbReference>
<dbReference type="PANTHER" id="PTHR36949:SF1">
    <property type="entry name" value="ANAPHASE-PROMOTING COMPLEX SUBUNIT 1-RELATED"/>
    <property type="match status" value="1"/>
</dbReference>
<dbReference type="InterPro" id="IPR058991">
    <property type="entry name" value="Lin-66-like_WHD"/>
</dbReference>
<feature type="compositionally biased region" description="Low complexity" evidence="1">
    <location>
        <begin position="569"/>
        <end position="585"/>
    </location>
</feature>
<dbReference type="STRING" id="135651.G0MDD4"/>
<dbReference type="eggNOG" id="ENOG502SF1N">
    <property type="taxonomic scope" value="Eukaryota"/>
</dbReference>
<evidence type="ECO:0000259" key="2">
    <source>
        <dbReference type="Pfam" id="PF26288"/>
    </source>
</evidence>
<protein>
    <recommendedName>
        <fullName evidence="2">Lin-66-like winged helix domain-containing protein</fullName>
    </recommendedName>
</protein>
<dbReference type="InParanoid" id="G0MDD4"/>
<dbReference type="Proteomes" id="UP000008068">
    <property type="component" value="Unassembled WGS sequence"/>
</dbReference>
<feature type="region of interest" description="Disordered" evidence="1">
    <location>
        <begin position="464"/>
        <end position="486"/>
    </location>
</feature>
<sequence length="610" mass="67853">MDKQSYARLNGNAPPQMDGRLAPPTDRGQPIGRILYSMPPPPNGQLPMPQLQFSLNNFPPSNVAQSSSRPVVQDDNPHFTKDRFPGAHQQTIHGHGKLTWLSPRAGVIKCSDNKEISFQTKDFIELPDLTTVLRVGFILKFKATPSVNANQYMATHVAPIHGEEADRIFVNREEIDLEAHNPITPISRDQYSVALEQRAIDILLGAFVRHSAEPKIALGAIHNHMTTYNDDPIYRYVGTSSMKRRQFVQKRTHVFILRNDDTIELQHPAYYEAVVMLSSYLLRRGGVSATHDIYSYYKRSTDFDSIRYVVGSEQQDFTTLLTDHPFAFALFPNRNYVSARRNLPEFDYRGFIRANFEAMLRPPRLAYYDEQAYYHNGYRPEPQRRLVSNPFYAGPQYDQGYSNAHNASNVASWRVQSSSANGMNAQYNPYGEGSSSGYSAPVSQLQLNDSPALYVDEYSSSAFSTSSRTISDPNSKQDSPDSSRDMISAFDDLTVNGKSKNEQQPIGLPGCTCSCTCGRSRTGSIGAIGTKKAPAETKNNSVRLPTITPAVNNVGNRHGAIGTRPFSNSTASSSQEPAPSAESSYALFGNGNNNFLQGISFPYHKANNKK</sequence>
<feature type="region of interest" description="Disordered" evidence="1">
    <location>
        <begin position="548"/>
        <end position="585"/>
    </location>
</feature>
<dbReference type="GO" id="GO:0005737">
    <property type="term" value="C:cytoplasm"/>
    <property type="evidence" value="ECO:0007669"/>
    <property type="project" value="TreeGrafter"/>
</dbReference>
<dbReference type="AlphaFoldDB" id="G0MDD4"/>
<accession>G0MDD4</accession>